<keyword evidence="5" id="KW-0805">Transcription regulation</keyword>
<keyword evidence="2" id="KW-0479">Metal-binding</keyword>
<proteinExistence type="predicted"/>
<keyword evidence="8" id="KW-0539">Nucleus</keyword>
<dbReference type="GO" id="GO:0008270">
    <property type="term" value="F:zinc ion binding"/>
    <property type="evidence" value="ECO:0007669"/>
    <property type="project" value="UniProtKB-KW"/>
</dbReference>
<keyword evidence="7" id="KW-0804">Transcription</keyword>
<sequence length="518" mass="57147">MESWSYVSHEKGFVHDESIHQGKGKNGLMGLELKAPYCNYESSFAVTSEKGIENQGYVEFNFPEMVRRKSWPENERVSAPISHTTNTVSGENESRSRISDSLAESSSRVSSLIDLKLGRIDDAVELVFSKAAPMDSLVDSSMPAKRVRAGLGSQTPFCQVYGCKKDLSSCKDYHKRHKVCEVHSKTPKVVVKGIEQRFCQQCSRFHLLAEFDDGKRSCRKRLAGHNARRRKPHTGIHSCRTGRLVQSYNGYSDYLGSTFQSSTLTASSFACEDILPKSLLHPQTHGIDHWSGHIKLENEVDNCPKSETPIANGHLHPKSILPHGFGKPCPRFHVSEVNSATGRAFNKIRNPYPHDLGPSHSVSGSLVLNPSIGSEDFDLLNSASTVSGRVLSLLSQNSSTHSSVIPMAQPPIISGSHAHYSLNQVSGNHLGSSFSNEFSSSNMNYVAENRFGPILISDDSNAVNFSDGIFQGSQYIDARACLPCEDGPTIDLLQLSSQLQRVEHEKRSMQLKLENDAL</sequence>
<evidence type="ECO:0000259" key="12">
    <source>
        <dbReference type="PROSITE" id="PS51141"/>
    </source>
</evidence>
<evidence type="ECO:0000256" key="11">
    <source>
        <dbReference type="SAM" id="MobiDB-lite"/>
    </source>
</evidence>
<evidence type="ECO:0000256" key="5">
    <source>
        <dbReference type="ARBA" id="ARBA00023015"/>
    </source>
</evidence>
<feature type="domain" description="SBP-type" evidence="12">
    <location>
        <begin position="155"/>
        <end position="232"/>
    </location>
</feature>
<comment type="caution">
    <text evidence="13">The sequence shown here is derived from an EMBL/GenBank/DDBJ whole genome shotgun (WGS) entry which is preliminary data.</text>
</comment>
<gene>
    <name evidence="13" type="ORF">RHSIM_Rhsim12G0149900</name>
</gene>
<dbReference type="Gene3D" id="4.10.1100.10">
    <property type="entry name" value="Transcription factor, SBP-box domain"/>
    <property type="match status" value="1"/>
</dbReference>
<dbReference type="GO" id="GO:0005634">
    <property type="term" value="C:nucleus"/>
    <property type="evidence" value="ECO:0007669"/>
    <property type="project" value="UniProtKB-SubCell"/>
</dbReference>
<keyword evidence="14" id="KW-1185">Reference proteome</keyword>
<comment type="subcellular location">
    <subcellularLocation>
        <location evidence="1">Nucleus</location>
    </subcellularLocation>
</comment>
<evidence type="ECO:0000313" key="14">
    <source>
        <dbReference type="Proteomes" id="UP000626092"/>
    </source>
</evidence>
<feature type="compositionally biased region" description="Polar residues" evidence="11">
    <location>
        <begin position="81"/>
        <end position="91"/>
    </location>
</feature>
<dbReference type="PANTHER" id="PTHR31251">
    <property type="entry name" value="SQUAMOSA PROMOTER-BINDING-LIKE PROTEIN 4"/>
    <property type="match status" value="1"/>
</dbReference>
<dbReference type="InterPro" id="IPR004333">
    <property type="entry name" value="SBP_dom"/>
</dbReference>
<evidence type="ECO:0000256" key="7">
    <source>
        <dbReference type="ARBA" id="ARBA00023163"/>
    </source>
</evidence>
<evidence type="ECO:0000256" key="8">
    <source>
        <dbReference type="ARBA" id="ARBA00023242"/>
    </source>
</evidence>
<dbReference type="OrthoDB" id="514967at2759"/>
<dbReference type="InterPro" id="IPR036893">
    <property type="entry name" value="SBP_sf"/>
</dbReference>
<evidence type="ECO:0000313" key="13">
    <source>
        <dbReference type="EMBL" id="KAF7124599.1"/>
    </source>
</evidence>
<comment type="function">
    <text evidence="9">Probable transcriptional factor. Binds to the promoter of the SQUAMOSA gene.</text>
</comment>
<dbReference type="InterPro" id="IPR044817">
    <property type="entry name" value="SBP-like"/>
</dbReference>
<evidence type="ECO:0000256" key="9">
    <source>
        <dbReference type="ARBA" id="ARBA00056472"/>
    </source>
</evidence>
<dbReference type="SUPFAM" id="SSF103612">
    <property type="entry name" value="SBT domain"/>
    <property type="match status" value="1"/>
</dbReference>
<dbReference type="EMBL" id="WJXA01000012">
    <property type="protein sequence ID" value="KAF7124599.1"/>
    <property type="molecule type" value="Genomic_DNA"/>
</dbReference>
<dbReference type="Pfam" id="PF03110">
    <property type="entry name" value="SBP"/>
    <property type="match status" value="1"/>
</dbReference>
<dbReference type="FunFam" id="4.10.1100.10:FF:000001">
    <property type="entry name" value="Squamosa promoter-binding-like protein 14"/>
    <property type="match status" value="1"/>
</dbReference>
<dbReference type="PROSITE" id="PS51141">
    <property type="entry name" value="ZF_SBP"/>
    <property type="match status" value="1"/>
</dbReference>
<dbReference type="GO" id="GO:0003677">
    <property type="term" value="F:DNA binding"/>
    <property type="evidence" value="ECO:0007669"/>
    <property type="project" value="UniProtKB-KW"/>
</dbReference>
<dbReference type="Proteomes" id="UP000626092">
    <property type="component" value="Unassembled WGS sequence"/>
</dbReference>
<evidence type="ECO:0000256" key="10">
    <source>
        <dbReference type="PROSITE-ProRule" id="PRU00470"/>
    </source>
</evidence>
<evidence type="ECO:0000256" key="1">
    <source>
        <dbReference type="ARBA" id="ARBA00004123"/>
    </source>
</evidence>
<evidence type="ECO:0000256" key="4">
    <source>
        <dbReference type="ARBA" id="ARBA00022833"/>
    </source>
</evidence>
<dbReference type="AlphaFoldDB" id="A0A834G7R6"/>
<keyword evidence="3 10" id="KW-0863">Zinc-finger</keyword>
<keyword evidence="6" id="KW-0238">DNA-binding</keyword>
<dbReference type="PANTHER" id="PTHR31251:SF160">
    <property type="entry name" value="SBP-TYPE DOMAIN-CONTAINING PROTEIN"/>
    <property type="match status" value="1"/>
</dbReference>
<keyword evidence="4" id="KW-0862">Zinc</keyword>
<accession>A0A834G7R6</accession>
<feature type="region of interest" description="Disordered" evidence="11">
    <location>
        <begin position="77"/>
        <end position="101"/>
    </location>
</feature>
<name>A0A834G7R6_RHOSS</name>
<evidence type="ECO:0000256" key="3">
    <source>
        <dbReference type="ARBA" id="ARBA00022771"/>
    </source>
</evidence>
<evidence type="ECO:0000256" key="6">
    <source>
        <dbReference type="ARBA" id="ARBA00023125"/>
    </source>
</evidence>
<reference evidence="13" key="1">
    <citation type="submission" date="2019-11" db="EMBL/GenBank/DDBJ databases">
        <authorList>
            <person name="Liu Y."/>
            <person name="Hou J."/>
            <person name="Li T.-Q."/>
            <person name="Guan C.-H."/>
            <person name="Wu X."/>
            <person name="Wu H.-Z."/>
            <person name="Ling F."/>
            <person name="Zhang R."/>
            <person name="Shi X.-G."/>
            <person name="Ren J.-P."/>
            <person name="Chen E.-F."/>
            <person name="Sun J.-M."/>
        </authorList>
    </citation>
    <scope>NUCLEOTIDE SEQUENCE</scope>
    <source>
        <strain evidence="13">Adult_tree_wgs_1</strain>
        <tissue evidence="13">Leaves</tissue>
    </source>
</reference>
<organism evidence="13 14">
    <name type="scientific">Rhododendron simsii</name>
    <name type="common">Sims's rhododendron</name>
    <dbReference type="NCBI Taxonomy" id="118357"/>
    <lineage>
        <taxon>Eukaryota</taxon>
        <taxon>Viridiplantae</taxon>
        <taxon>Streptophyta</taxon>
        <taxon>Embryophyta</taxon>
        <taxon>Tracheophyta</taxon>
        <taxon>Spermatophyta</taxon>
        <taxon>Magnoliopsida</taxon>
        <taxon>eudicotyledons</taxon>
        <taxon>Gunneridae</taxon>
        <taxon>Pentapetalae</taxon>
        <taxon>asterids</taxon>
        <taxon>Ericales</taxon>
        <taxon>Ericaceae</taxon>
        <taxon>Ericoideae</taxon>
        <taxon>Rhodoreae</taxon>
        <taxon>Rhododendron</taxon>
    </lineage>
</organism>
<protein>
    <recommendedName>
        <fullName evidence="12">SBP-type domain-containing protein</fullName>
    </recommendedName>
</protein>
<evidence type="ECO:0000256" key="2">
    <source>
        <dbReference type="ARBA" id="ARBA00022723"/>
    </source>
</evidence>